<name>A0A8J7S3G7_9PROT</name>
<dbReference type="Pfam" id="PF20254">
    <property type="entry name" value="DMFA2_C"/>
    <property type="match status" value="1"/>
</dbReference>
<evidence type="ECO:0000313" key="3">
    <source>
        <dbReference type="Proteomes" id="UP000672602"/>
    </source>
</evidence>
<evidence type="ECO:0000313" key="2">
    <source>
        <dbReference type="EMBL" id="MBP5857878.1"/>
    </source>
</evidence>
<protein>
    <submittedName>
        <fullName evidence="2">N,N-dimethylformamidase large subunit</fullName>
    </submittedName>
</protein>
<feature type="domain" description="N,N-dimethylformamidase beta subunit-like C-terminal" evidence="1">
    <location>
        <begin position="265"/>
        <end position="700"/>
    </location>
</feature>
<dbReference type="Proteomes" id="UP000672602">
    <property type="component" value="Unassembled WGS sequence"/>
</dbReference>
<dbReference type="AlphaFoldDB" id="A0A8J7S3G7"/>
<comment type="caution">
    <text evidence="2">The sequence shown here is derived from an EMBL/GenBank/DDBJ whole genome shotgun (WGS) entry which is preliminary data.</text>
</comment>
<organism evidence="2 3">
    <name type="scientific">Marivibrio halodurans</name>
    <dbReference type="NCBI Taxonomy" id="2039722"/>
    <lineage>
        <taxon>Bacteria</taxon>
        <taxon>Pseudomonadati</taxon>
        <taxon>Pseudomonadota</taxon>
        <taxon>Alphaproteobacteria</taxon>
        <taxon>Rhodospirillales</taxon>
        <taxon>Rhodospirillaceae</taxon>
        <taxon>Marivibrio</taxon>
    </lineage>
</organism>
<accession>A0A8J7S3G7</accession>
<dbReference type="InterPro" id="IPR046540">
    <property type="entry name" value="DMFA2_C"/>
</dbReference>
<dbReference type="EMBL" id="JAGMWN010000005">
    <property type="protein sequence ID" value="MBP5857878.1"/>
    <property type="molecule type" value="Genomic_DNA"/>
</dbReference>
<gene>
    <name evidence="2" type="ORF">KAJ83_12740</name>
</gene>
<keyword evidence="3" id="KW-1185">Reference proteome</keyword>
<sequence length="716" mass="77116">MARQDGRIPLLGYADRLTVRPGEEIGFKVSSHGPAPFDAWLTRSITADPNPDGPGVVEEPVAASFAGRYPSRVQPFNPGSHIVVEGAGALDLSRGGSVEARIWPTLPADGREQVVIALGRLVLMLDGSGRLVGRSGEAAATVSEPLKAERWYRICLDLADGRLSVSWEALPHGRADAPRPGARGEASVPATETVSPAAVLTIAARLDADGAAIDHFDGRIEAPAVRDGGGNTLATWDFARRIESLAVEDAGPRGLHGQIVNLPTRGVAGSLWDGTVFRWCEKPAHYAAIHFHSDEIVDFGWDDDIRWTLPTDLPTGIYVCRLKCGEAEDAIPFFVPPPKGTRTADLAVLVSTFTYSVYGNHARPDFAPFWRDRFRDWGAYPYNPADYPEYGLSTYNRHRDGSGICHASHRRPLFTLKPGYATFGYGEGSGLRHFPADSHLIGWLHAKGIPYDIVTDEILDEEGAAALDGYKMLTTGSHPEYHTANTLDALTGFRNAGGKLAYLGGNGFYWKIARHEELPGAIEVRRAEGGIRAWDARPGEYYHAFDGGHGGLWRRQGRAPQLLVGIGFSAQGQFEADAYRVEEVAGDAPGAWILEGLEAGQLLGDFGLSGGGAAGFELDRVDPMLGSPEGITVLARSAGAPESFVTVPEEMLTHITTVNGEPPEALKRADMVYFDVPGGGAVFATGSITFCGSLPPDGYDNPVSRLLERVFRRFLA</sequence>
<evidence type="ECO:0000259" key="1">
    <source>
        <dbReference type="Pfam" id="PF20254"/>
    </source>
</evidence>
<proteinExistence type="predicted"/>
<reference evidence="2" key="1">
    <citation type="submission" date="2021-04" db="EMBL/GenBank/DDBJ databases">
        <authorList>
            <person name="Zhang D.-C."/>
        </authorList>
    </citation>
    <scope>NUCLEOTIDE SEQUENCE</scope>
    <source>
        <strain evidence="2">CGMCC 1.15697</strain>
    </source>
</reference>
<dbReference type="RefSeq" id="WP_210682451.1">
    <property type="nucleotide sequence ID" value="NZ_JAGMWN010000005.1"/>
</dbReference>